<organism evidence="1 2">
    <name type="scientific">Massilia phyllostachyos</name>
    <dbReference type="NCBI Taxonomy" id="2898585"/>
    <lineage>
        <taxon>Bacteria</taxon>
        <taxon>Pseudomonadati</taxon>
        <taxon>Pseudomonadota</taxon>
        <taxon>Betaproteobacteria</taxon>
        <taxon>Burkholderiales</taxon>
        <taxon>Oxalobacteraceae</taxon>
        <taxon>Telluria group</taxon>
        <taxon>Massilia</taxon>
    </lineage>
</organism>
<dbReference type="EMBL" id="JAJNOC010000004">
    <property type="protein sequence ID" value="MCD2517564.1"/>
    <property type="molecule type" value="Genomic_DNA"/>
</dbReference>
<reference evidence="1" key="1">
    <citation type="submission" date="2021-11" db="EMBL/GenBank/DDBJ databases">
        <title>The complete genome of Massilia sp sp. G4R7.</title>
        <authorList>
            <person name="Liu L."/>
            <person name="Yue J."/>
            <person name="Yuan J."/>
            <person name="Yang F."/>
            <person name="Li L."/>
        </authorList>
    </citation>
    <scope>NUCLEOTIDE SEQUENCE</scope>
    <source>
        <strain evidence="1">G4R7</strain>
    </source>
</reference>
<evidence type="ECO:0000313" key="2">
    <source>
        <dbReference type="Proteomes" id="UP001179361"/>
    </source>
</evidence>
<comment type="caution">
    <text evidence="1">The sequence shown here is derived from an EMBL/GenBank/DDBJ whole genome shotgun (WGS) entry which is preliminary data.</text>
</comment>
<gene>
    <name evidence="1" type="ORF">LQ564_14720</name>
</gene>
<protein>
    <submittedName>
        <fullName evidence="1">Potassium ABC transporter ATPase</fullName>
    </submittedName>
</protein>
<dbReference type="RefSeq" id="WP_231058846.1">
    <property type="nucleotide sequence ID" value="NZ_JAJNOC010000004.1"/>
</dbReference>
<proteinExistence type="predicted"/>
<name>A0ABS8Q741_9BURK</name>
<accession>A0ABS8Q741</accession>
<evidence type="ECO:0000313" key="1">
    <source>
        <dbReference type="EMBL" id="MCD2517564.1"/>
    </source>
</evidence>
<keyword evidence="2" id="KW-1185">Reference proteome</keyword>
<dbReference type="Proteomes" id="UP001179361">
    <property type="component" value="Unassembled WGS sequence"/>
</dbReference>
<sequence length="30" mass="3400">MDFLFIGAFLLFFALTWLLLAGCHRLGGKQ</sequence>